<dbReference type="SUPFAM" id="SSF56235">
    <property type="entry name" value="N-terminal nucleophile aminohydrolases (Ntn hydrolases)"/>
    <property type="match status" value="1"/>
</dbReference>
<accession>A0A7S4L3X7</accession>
<dbReference type="Pfam" id="PF01019">
    <property type="entry name" value="G_glu_transpept"/>
    <property type="match status" value="1"/>
</dbReference>
<feature type="active site" description="Nucleophile" evidence="1">
    <location>
        <position position="429"/>
    </location>
</feature>
<sequence length="620" mass="67299">MSGDRSQYGAIEEGKEPDYEAQGYQNEALPAKGSGIFSSRKYIISAVCIGILVAFLVVIVLIVGVDILEGDDDGWWEGKPSEYKNAAVAAESPVCSNMGVDILQKGGNAIDAMVTTDLCVGIVHCFATNMGGGGVTVLRTPGGKVEVIDFREKAPAAATADMYTNGWSSTVGTLAGGVPGTFKGLYEVHAKYGELDWSEVVLPAAQLARAFEVDYNLANALVDGEENILADPGLSSVFAPDGEILKQGDLVAWDSLADTLEKIATNGIDEFYNGTIGQNFIDDMVASNPETIMTFEDIQSYSVEWRDPVEQHYRGYKIYGAPPPFSGGPIIAQALNILEMYNLPRLGDNVKSQHYMLQTMNYGYSDKTGIGDPSSTYNKDNDMEGKIKTMITKDHAADLREHISSSTTFPPEHYIDLFPLTTDTDGGGTSHFSIVDEKGYAVACTTTVNTNFGAYFMSPSTGLILNDEQDDFNNPAEPEPYFGTAQSPSNYPGPGLRPTSSMSPTIVTKNNDIYLVLGGSGGKRIITGTFQVLLNFMDFGLNLQDAVNRPRFHDQWVEPIVQWDDGYDEEWRKDLKNDYGYNVSSKAQTSTSVVQAIFKSSSGNLYAACDRRKVGKPAGY</sequence>
<dbReference type="AlphaFoldDB" id="A0A7S4L3X7"/>
<evidence type="ECO:0000256" key="2">
    <source>
        <dbReference type="PIRSR" id="PIRSR600101-2"/>
    </source>
</evidence>
<keyword evidence="3" id="KW-0812">Transmembrane</keyword>
<name>A0A7S4L3X7_9EUKA</name>
<dbReference type="Gene3D" id="3.60.20.40">
    <property type="match status" value="1"/>
</dbReference>
<dbReference type="InterPro" id="IPR043138">
    <property type="entry name" value="GGT_lsub"/>
</dbReference>
<proteinExistence type="predicted"/>
<feature type="binding site" evidence="2">
    <location>
        <begin position="447"/>
        <end position="449"/>
    </location>
    <ligand>
        <name>L-glutamate</name>
        <dbReference type="ChEBI" id="CHEBI:29985"/>
    </ligand>
</feature>
<evidence type="ECO:0000256" key="1">
    <source>
        <dbReference type="PIRSR" id="PIRSR600101-1"/>
    </source>
</evidence>
<feature type="binding site" evidence="2">
    <location>
        <position position="471"/>
    </location>
    <ligand>
        <name>L-glutamate</name>
        <dbReference type="ChEBI" id="CHEBI:29985"/>
    </ligand>
</feature>
<dbReference type="PANTHER" id="PTHR11686:SF9">
    <property type="entry name" value="RE13973P"/>
    <property type="match status" value="1"/>
</dbReference>
<gene>
    <name evidence="4" type="ORF">NAES01612_LOCUS15044</name>
</gene>
<dbReference type="PANTHER" id="PTHR11686">
    <property type="entry name" value="GAMMA GLUTAMYL TRANSPEPTIDASE"/>
    <property type="match status" value="1"/>
</dbReference>
<dbReference type="GO" id="GO:0036374">
    <property type="term" value="F:glutathione hydrolase activity"/>
    <property type="evidence" value="ECO:0007669"/>
    <property type="project" value="InterPro"/>
</dbReference>
<feature type="transmembrane region" description="Helical" evidence="3">
    <location>
        <begin position="42"/>
        <end position="63"/>
    </location>
</feature>
<dbReference type="EMBL" id="HBKR01023011">
    <property type="protein sequence ID" value="CAE2313676.1"/>
    <property type="molecule type" value="Transcribed_RNA"/>
</dbReference>
<organism evidence="4">
    <name type="scientific">Paramoeba aestuarina</name>
    <dbReference type="NCBI Taxonomy" id="180227"/>
    <lineage>
        <taxon>Eukaryota</taxon>
        <taxon>Amoebozoa</taxon>
        <taxon>Discosea</taxon>
        <taxon>Flabellinia</taxon>
        <taxon>Dactylopodida</taxon>
        <taxon>Paramoebidae</taxon>
        <taxon>Paramoeba</taxon>
    </lineage>
</organism>
<evidence type="ECO:0000313" key="4">
    <source>
        <dbReference type="EMBL" id="CAE2313676.1"/>
    </source>
</evidence>
<keyword evidence="3" id="KW-1133">Transmembrane helix</keyword>
<dbReference type="InterPro" id="IPR029055">
    <property type="entry name" value="Ntn_hydrolases_N"/>
</dbReference>
<evidence type="ECO:0000256" key="3">
    <source>
        <dbReference type="SAM" id="Phobius"/>
    </source>
</evidence>
<keyword evidence="3" id="KW-0472">Membrane</keyword>
<dbReference type="GO" id="GO:0006751">
    <property type="term" value="P:glutathione catabolic process"/>
    <property type="evidence" value="ECO:0007669"/>
    <property type="project" value="InterPro"/>
</dbReference>
<reference evidence="4" key="1">
    <citation type="submission" date="2021-01" db="EMBL/GenBank/DDBJ databases">
        <authorList>
            <person name="Corre E."/>
            <person name="Pelletier E."/>
            <person name="Niang G."/>
            <person name="Scheremetjew M."/>
            <person name="Finn R."/>
            <person name="Kale V."/>
            <person name="Holt S."/>
            <person name="Cochrane G."/>
            <person name="Meng A."/>
            <person name="Brown T."/>
            <person name="Cohen L."/>
        </authorList>
    </citation>
    <scope>NUCLEOTIDE SEQUENCE</scope>
    <source>
        <strain evidence="4">SoJaBio B1-5/56/2</strain>
    </source>
</reference>
<dbReference type="InterPro" id="IPR043137">
    <property type="entry name" value="GGT_ssub_C"/>
</dbReference>
<dbReference type="NCBIfam" id="TIGR00066">
    <property type="entry name" value="g_glut_trans"/>
    <property type="match status" value="1"/>
</dbReference>
<dbReference type="PRINTS" id="PR01210">
    <property type="entry name" value="GGTRANSPTASE"/>
</dbReference>
<dbReference type="GO" id="GO:0005886">
    <property type="term" value="C:plasma membrane"/>
    <property type="evidence" value="ECO:0007669"/>
    <property type="project" value="TreeGrafter"/>
</dbReference>
<feature type="binding site" evidence="2">
    <location>
        <position position="151"/>
    </location>
    <ligand>
        <name>L-glutamate</name>
        <dbReference type="ChEBI" id="CHEBI:29985"/>
    </ligand>
</feature>
<protein>
    <recommendedName>
        <fullName evidence="5">Gamma-glutamyltransferase</fullName>
    </recommendedName>
</protein>
<dbReference type="InterPro" id="IPR000101">
    <property type="entry name" value="GGT_peptidase"/>
</dbReference>
<feature type="binding site" evidence="2">
    <location>
        <begin position="500"/>
        <end position="501"/>
    </location>
    <ligand>
        <name>L-glutamate</name>
        <dbReference type="ChEBI" id="CHEBI:29985"/>
    </ligand>
</feature>
<evidence type="ECO:0008006" key="5">
    <source>
        <dbReference type="Google" id="ProtNLM"/>
    </source>
</evidence>
<dbReference type="Gene3D" id="1.10.246.130">
    <property type="match status" value="1"/>
</dbReference>
<feature type="binding site" evidence="2">
    <location>
        <position position="522"/>
    </location>
    <ligand>
        <name>L-glutamate</name>
        <dbReference type="ChEBI" id="CHEBI:29985"/>
    </ligand>
</feature>